<keyword evidence="2" id="KW-1185">Reference proteome</keyword>
<dbReference type="RefSeq" id="WP_162050400.1">
    <property type="nucleotide sequence ID" value="NZ_AP022345.1"/>
</dbReference>
<evidence type="ECO:0008006" key="3">
    <source>
        <dbReference type="Google" id="ProtNLM"/>
    </source>
</evidence>
<dbReference type="EMBL" id="AP022345">
    <property type="protein sequence ID" value="BBU68852.1"/>
    <property type="molecule type" value="Genomic_DNA"/>
</dbReference>
<gene>
    <name evidence="1" type="ORF">ICHIAU1_11350</name>
</gene>
<evidence type="ECO:0000313" key="1">
    <source>
        <dbReference type="EMBL" id="BBU68852.1"/>
    </source>
</evidence>
<dbReference type="OrthoDB" id="117166at2"/>
<accession>A0A7R6QWT6</accession>
<dbReference type="PROSITE" id="PS51257">
    <property type="entry name" value="PROKAR_LIPOPROTEIN"/>
    <property type="match status" value="1"/>
</dbReference>
<dbReference type="AlphaFoldDB" id="A0A7R6QWT6"/>
<dbReference type="Proteomes" id="UP000463961">
    <property type="component" value="Chromosome"/>
</dbReference>
<reference evidence="2" key="1">
    <citation type="submission" date="2020-01" db="EMBL/GenBank/DDBJ databases">
        <title>Phosphoaccumulans saitamaens gen. nov., sp. nov., a polyphosphate accumulating bacterium isolated from surface river water.</title>
        <authorList>
            <person name="Watanabe K."/>
            <person name="Suda W."/>
        </authorList>
    </citation>
    <scope>NUCLEOTIDE SEQUENCE [LARGE SCALE GENOMIC DNA]</scope>
    <source>
        <strain evidence="2">ICHIAU1</strain>
    </source>
</reference>
<name>A0A7R6QWT6_9RHOO</name>
<sequence>MNTSRIFLALISVTLISLSGCQTTQSDGKPLTDNQVVEKREAILKMANTGLDSLIKQNPKVADEIKKSAGYAVFNASNVNIVLVVLSNGDGVLFQPGQKPFFMMERKAGEGLGAGFQKQYQVIIFKDQDAIKQFTAAKGVGADVNANFSAGSGGKQRSFNPNVTTYLVGESGYDLQANWGGSLYTPNDTLNNAKIIGGY</sequence>
<proteinExistence type="predicted"/>
<protein>
    <recommendedName>
        <fullName evidence="3">Ysc84 actin-binding domain-containing protein</fullName>
    </recommendedName>
</protein>
<evidence type="ECO:0000313" key="2">
    <source>
        <dbReference type="Proteomes" id="UP000463961"/>
    </source>
</evidence>
<organism evidence="1 2">
    <name type="scientific">Fluviibacter phosphoraccumulans</name>
    <dbReference type="NCBI Taxonomy" id="1751046"/>
    <lineage>
        <taxon>Bacteria</taxon>
        <taxon>Pseudomonadati</taxon>
        <taxon>Pseudomonadota</taxon>
        <taxon>Betaproteobacteria</taxon>
        <taxon>Rhodocyclales</taxon>
        <taxon>Fluviibacteraceae</taxon>
        <taxon>Fluviibacter</taxon>
    </lineage>
</organism>